<gene>
    <name evidence="4" type="ORF">C8D91_2662</name>
</gene>
<evidence type="ECO:0000256" key="1">
    <source>
        <dbReference type="ARBA" id="ARBA00022737"/>
    </source>
</evidence>
<feature type="repeat" description="TPR" evidence="3">
    <location>
        <begin position="272"/>
        <end position="305"/>
    </location>
</feature>
<dbReference type="PANTHER" id="PTHR44943">
    <property type="entry name" value="CELLULOSE SYNTHASE OPERON PROTEIN C"/>
    <property type="match status" value="1"/>
</dbReference>
<keyword evidence="2 3" id="KW-0802">TPR repeat</keyword>
<dbReference type="PROSITE" id="PS50005">
    <property type="entry name" value="TPR"/>
    <property type="match status" value="4"/>
</dbReference>
<keyword evidence="5" id="KW-1185">Reference proteome</keyword>
<dbReference type="InterPro" id="IPR011990">
    <property type="entry name" value="TPR-like_helical_dom_sf"/>
</dbReference>
<dbReference type="Pfam" id="PF07719">
    <property type="entry name" value="TPR_2"/>
    <property type="match status" value="1"/>
</dbReference>
<keyword evidence="1" id="KW-0677">Repeat</keyword>
<dbReference type="InterPro" id="IPR013105">
    <property type="entry name" value="TPR_2"/>
</dbReference>
<dbReference type="Gene3D" id="1.25.40.10">
    <property type="entry name" value="Tetratricopeptide repeat domain"/>
    <property type="match status" value="2"/>
</dbReference>
<feature type="repeat" description="TPR" evidence="3">
    <location>
        <begin position="443"/>
        <end position="476"/>
    </location>
</feature>
<evidence type="ECO:0000256" key="3">
    <source>
        <dbReference type="PROSITE-ProRule" id="PRU00339"/>
    </source>
</evidence>
<accession>A0A4R6XC19</accession>
<dbReference type="SUPFAM" id="SSF48452">
    <property type="entry name" value="TPR-like"/>
    <property type="match status" value="1"/>
</dbReference>
<organism evidence="4 5">
    <name type="scientific">Marinicella litoralis</name>
    <dbReference type="NCBI Taxonomy" id="644220"/>
    <lineage>
        <taxon>Bacteria</taxon>
        <taxon>Pseudomonadati</taxon>
        <taxon>Pseudomonadota</taxon>
        <taxon>Gammaproteobacteria</taxon>
        <taxon>Lysobacterales</taxon>
        <taxon>Marinicellaceae</taxon>
        <taxon>Marinicella</taxon>
    </lineage>
</organism>
<dbReference type="InterPro" id="IPR019734">
    <property type="entry name" value="TPR_rpt"/>
</dbReference>
<name>A0A4R6XC19_9GAMM</name>
<feature type="repeat" description="TPR" evidence="3">
    <location>
        <begin position="374"/>
        <end position="407"/>
    </location>
</feature>
<dbReference type="Pfam" id="PF13431">
    <property type="entry name" value="TPR_17"/>
    <property type="match status" value="1"/>
</dbReference>
<dbReference type="EMBL" id="SNZB01000007">
    <property type="protein sequence ID" value="TDR16756.1"/>
    <property type="molecule type" value="Genomic_DNA"/>
</dbReference>
<evidence type="ECO:0000256" key="2">
    <source>
        <dbReference type="ARBA" id="ARBA00022803"/>
    </source>
</evidence>
<evidence type="ECO:0000313" key="5">
    <source>
        <dbReference type="Proteomes" id="UP000295724"/>
    </source>
</evidence>
<reference evidence="4 5" key="1">
    <citation type="submission" date="2019-03" db="EMBL/GenBank/DDBJ databases">
        <title>Genomic Encyclopedia of Type Strains, Phase IV (KMG-IV): sequencing the most valuable type-strain genomes for metagenomic binning, comparative biology and taxonomic classification.</title>
        <authorList>
            <person name="Goeker M."/>
        </authorList>
    </citation>
    <scope>NUCLEOTIDE SEQUENCE [LARGE SCALE GENOMIC DNA]</scope>
    <source>
        <strain evidence="4 5">DSM 25488</strain>
    </source>
</reference>
<feature type="repeat" description="TPR" evidence="3">
    <location>
        <begin position="306"/>
        <end position="339"/>
    </location>
</feature>
<dbReference type="Proteomes" id="UP000295724">
    <property type="component" value="Unassembled WGS sequence"/>
</dbReference>
<comment type="caution">
    <text evidence="4">The sequence shown here is derived from an EMBL/GenBank/DDBJ whole genome shotgun (WGS) entry which is preliminary data.</text>
</comment>
<proteinExistence type="predicted"/>
<evidence type="ECO:0000313" key="4">
    <source>
        <dbReference type="EMBL" id="TDR16756.1"/>
    </source>
</evidence>
<dbReference type="SUPFAM" id="SSF81901">
    <property type="entry name" value="HCP-like"/>
    <property type="match status" value="1"/>
</dbReference>
<dbReference type="PANTHER" id="PTHR44943:SF8">
    <property type="entry name" value="TPR REPEAT-CONTAINING PROTEIN MJ0263"/>
    <property type="match status" value="1"/>
</dbReference>
<dbReference type="InterPro" id="IPR051685">
    <property type="entry name" value="Ycf3/AcsC/BcsC/TPR_MFPF"/>
</dbReference>
<sequence>MTGSLILVLLVSCQSEIQNSFVHGLNKTLSTENRSQYSLNFKYFRDDDSVDNRTVLAFYPTFAEVNCTNKEIKLKVNTKRSRFNVLEQLENEEQIYDEDDEEFMEHAIDLVHQLGSGSFDESSGLITIEYKIIENNDFKLLDQANELHDVEKYNEALNVLEELSPEASEQVCILYLKAKIYNELKEYNSSIGYLTQALERSPLNDNLLYSRAHRYNKLGETKLALGDLDASRSINPTHYEIYYLYDKIYSDHDDYRQAIRYSSLGLTYRDDDYFYNLRGWNYYMNDNLELGLLDFEKAIQIEPNNANSYEGIAAIYIEQGHFDEALNLINKSIELDGVNTNRLNQIAYINSEIGKYDKAVISYYKAIDTGQPNSRTYNNLGWIHMEHKRFNEAISVYEKAIDKGFGSELLFNNLGTAYFFKNRFKEAVSYFEITKDYDEGLNTFSYAWLAKSYIKLGNLDEAFKNVKTVITLNPEYSDGLHESWELESTPLDLLLIELENAAITAERTDIVNQLKIIREQL</sequence>
<dbReference type="Pfam" id="PF13181">
    <property type="entry name" value="TPR_8"/>
    <property type="match status" value="4"/>
</dbReference>
<dbReference type="AlphaFoldDB" id="A0A4R6XC19"/>
<dbReference type="SMART" id="SM00028">
    <property type="entry name" value="TPR"/>
    <property type="match status" value="8"/>
</dbReference>
<protein>
    <submittedName>
        <fullName evidence="4">Tetratricopeptide repeat protein</fullName>
    </submittedName>
</protein>